<sequence length="222" mass="24111">MKGISDTRALENSKAVFHLAGENLANGRWTTSRKKRIRDSRVVGTKTLVDSLIKLEQPPDVLVCASAVGIYGDRPGEFVTENSPAGEDWVSKLGVEWEDSALSAMEAGIRTVLLRIGVVLHPDGGMLKRILLPFRMGVGGQLGQGTQPMSWVSLRDVIAAFRFCADNASISGPFNVCAPERVTNAEFTLAFGKAIRRPALLKIPSFTLKLVFGEELSRIMLG</sequence>
<reference evidence="2" key="1">
    <citation type="submission" date="2018-05" db="EMBL/GenBank/DDBJ databases">
        <authorList>
            <person name="Lanie J.A."/>
            <person name="Ng W.-L."/>
            <person name="Kazmierczak K.M."/>
            <person name="Andrzejewski T.M."/>
            <person name="Davidsen T.M."/>
            <person name="Wayne K.J."/>
            <person name="Tettelin H."/>
            <person name="Glass J.I."/>
            <person name="Rusch D."/>
            <person name="Podicherti R."/>
            <person name="Tsui H.-C.T."/>
            <person name="Winkler M.E."/>
        </authorList>
    </citation>
    <scope>NUCLEOTIDE SEQUENCE</scope>
</reference>
<evidence type="ECO:0000259" key="1">
    <source>
        <dbReference type="Pfam" id="PF01370"/>
    </source>
</evidence>
<protein>
    <recommendedName>
        <fullName evidence="1">NAD-dependent epimerase/dehydratase domain-containing protein</fullName>
    </recommendedName>
</protein>
<dbReference type="NCBIfam" id="TIGR01777">
    <property type="entry name" value="yfcH"/>
    <property type="match status" value="1"/>
</dbReference>
<organism evidence="2">
    <name type="scientific">marine metagenome</name>
    <dbReference type="NCBI Taxonomy" id="408172"/>
    <lineage>
        <taxon>unclassified sequences</taxon>
        <taxon>metagenomes</taxon>
        <taxon>ecological metagenomes</taxon>
    </lineage>
</organism>
<dbReference type="InterPro" id="IPR001509">
    <property type="entry name" value="Epimerase_deHydtase"/>
</dbReference>
<dbReference type="AlphaFoldDB" id="A0A382HF83"/>
<feature type="domain" description="NAD-dependent epimerase/dehydratase" evidence="1">
    <location>
        <begin position="12"/>
        <end position="176"/>
    </location>
</feature>
<dbReference type="SUPFAM" id="SSF51735">
    <property type="entry name" value="NAD(P)-binding Rossmann-fold domains"/>
    <property type="match status" value="1"/>
</dbReference>
<name>A0A382HF83_9ZZZZ</name>
<gene>
    <name evidence="2" type="ORF">METZ01_LOCUS238683</name>
</gene>
<dbReference type="EMBL" id="UINC01060868">
    <property type="protein sequence ID" value="SVB85829.1"/>
    <property type="molecule type" value="Genomic_DNA"/>
</dbReference>
<dbReference type="PANTHER" id="PTHR11092:SF0">
    <property type="entry name" value="EPIMERASE FAMILY PROTEIN SDR39U1"/>
    <property type="match status" value="1"/>
</dbReference>
<dbReference type="Gene3D" id="3.40.50.720">
    <property type="entry name" value="NAD(P)-binding Rossmann-like Domain"/>
    <property type="match status" value="1"/>
</dbReference>
<dbReference type="InterPro" id="IPR036291">
    <property type="entry name" value="NAD(P)-bd_dom_sf"/>
</dbReference>
<proteinExistence type="predicted"/>
<dbReference type="InterPro" id="IPR010099">
    <property type="entry name" value="SDR39U1"/>
</dbReference>
<evidence type="ECO:0000313" key="2">
    <source>
        <dbReference type="EMBL" id="SVB85829.1"/>
    </source>
</evidence>
<feature type="non-terminal residue" evidence="2">
    <location>
        <position position="222"/>
    </location>
</feature>
<dbReference type="Pfam" id="PF01370">
    <property type="entry name" value="Epimerase"/>
    <property type="match status" value="1"/>
</dbReference>
<accession>A0A382HF83</accession>
<dbReference type="PANTHER" id="PTHR11092">
    <property type="entry name" value="SUGAR NUCLEOTIDE EPIMERASE RELATED"/>
    <property type="match status" value="1"/>
</dbReference>